<dbReference type="PANTHER" id="PTHR35020:SF2">
    <property type="entry name" value="N-ACETYLGLUCOSAMINE-INDUCED PROTEIN 1"/>
    <property type="match status" value="1"/>
</dbReference>
<dbReference type="AlphaFoldDB" id="A0A6A6UNT4"/>
<dbReference type="EMBL" id="MU004231">
    <property type="protein sequence ID" value="KAF2673949.1"/>
    <property type="molecule type" value="Genomic_DNA"/>
</dbReference>
<organism evidence="1 2">
    <name type="scientific">Microthyrium microscopicum</name>
    <dbReference type="NCBI Taxonomy" id="703497"/>
    <lineage>
        <taxon>Eukaryota</taxon>
        <taxon>Fungi</taxon>
        <taxon>Dikarya</taxon>
        <taxon>Ascomycota</taxon>
        <taxon>Pezizomycotina</taxon>
        <taxon>Dothideomycetes</taxon>
        <taxon>Dothideomycetes incertae sedis</taxon>
        <taxon>Microthyriales</taxon>
        <taxon>Microthyriaceae</taxon>
        <taxon>Microthyrium</taxon>
    </lineage>
</organism>
<name>A0A6A6UNT4_9PEZI</name>
<dbReference type="Pfam" id="PF12239">
    <property type="entry name" value="DUF3605"/>
    <property type="match status" value="1"/>
</dbReference>
<evidence type="ECO:0000313" key="2">
    <source>
        <dbReference type="Proteomes" id="UP000799302"/>
    </source>
</evidence>
<dbReference type="OrthoDB" id="498286at2759"/>
<dbReference type="PANTHER" id="PTHR35020">
    <property type="entry name" value="N-ACETYLGLUCOSAMINE-INDUCED PROTEIN 1"/>
    <property type="match status" value="1"/>
</dbReference>
<protein>
    <recommendedName>
        <fullName evidence="3">N-acetylglucosamine-induced protein 1</fullName>
    </recommendedName>
</protein>
<dbReference type="Proteomes" id="UP000799302">
    <property type="component" value="Unassembled WGS sequence"/>
</dbReference>
<dbReference type="GO" id="GO:0006044">
    <property type="term" value="P:N-acetylglucosamine metabolic process"/>
    <property type="evidence" value="ECO:0007669"/>
    <property type="project" value="TreeGrafter"/>
</dbReference>
<reference evidence="1" key="1">
    <citation type="journal article" date="2020" name="Stud. Mycol.">
        <title>101 Dothideomycetes genomes: a test case for predicting lifestyles and emergence of pathogens.</title>
        <authorList>
            <person name="Haridas S."/>
            <person name="Albert R."/>
            <person name="Binder M."/>
            <person name="Bloem J."/>
            <person name="Labutti K."/>
            <person name="Salamov A."/>
            <person name="Andreopoulos B."/>
            <person name="Baker S."/>
            <person name="Barry K."/>
            <person name="Bills G."/>
            <person name="Bluhm B."/>
            <person name="Cannon C."/>
            <person name="Castanera R."/>
            <person name="Culley D."/>
            <person name="Daum C."/>
            <person name="Ezra D."/>
            <person name="Gonzalez J."/>
            <person name="Henrissat B."/>
            <person name="Kuo A."/>
            <person name="Liang C."/>
            <person name="Lipzen A."/>
            <person name="Lutzoni F."/>
            <person name="Magnuson J."/>
            <person name="Mondo S."/>
            <person name="Nolan M."/>
            <person name="Ohm R."/>
            <person name="Pangilinan J."/>
            <person name="Park H.-J."/>
            <person name="Ramirez L."/>
            <person name="Alfaro M."/>
            <person name="Sun H."/>
            <person name="Tritt A."/>
            <person name="Yoshinaga Y."/>
            <person name="Zwiers L.-H."/>
            <person name="Turgeon B."/>
            <person name="Goodwin S."/>
            <person name="Spatafora J."/>
            <person name="Crous P."/>
            <person name="Grigoriev I."/>
        </authorList>
    </citation>
    <scope>NUCLEOTIDE SEQUENCE</scope>
    <source>
        <strain evidence="1">CBS 115976</strain>
    </source>
</reference>
<accession>A0A6A6UNT4</accession>
<gene>
    <name evidence="1" type="ORF">BT63DRAFT_397835</name>
</gene>
<evidence type="ECO:0000313" key="1">
    <source>
        <dbReference type="EMBL" id="KAF2673949.1"/>
    </source>
</evidence>
<proteinExistence type="predicted"/>
<dbReference type="GO" id="GO:0005737">
    <property type="term" value="C:cytoplasm"/>
    <property type="evidence" value="ECO:0007669"/>
    <property type="project" value="TreeGrafter"/>
</dbReference>
<evidence type="ECO:0008006" key="3">
    <source>
        <dbReference type="Google" id="ProtNLM"/>
    </source>
</evidence>
<dbReference type="InterPro" id="IPR022036">
    <property type="entry name" value="DUF3605"/>
</dbReference>
<keyword evidence="2" id="KW-1185">Reference proteome</keyword>
<sequence length="209" mass="23871">MGDPPAQPFHLTARDHGVLATKDEDYVLLTWDHIKEVIASADYEGLTRQPSQLRAYMAWSSQVREEYGSTTNFLLQKRLRWTPLTSVDEDPALRFAMKNPVPFAARSDYRILLNDWPYGNEPGITHICVWLKTPLPVDSVKGALTAEGTAMVNAFIKNEIEQPLKVEDQDKVLWFKNYTSLQSIRTIDHVHVLIRGLDLSKIDKILEKP</sequence>